<keyword evidence="4" id="KW-0732">Signal</keyword>
<dbReference type="Gene3D" id="2.40.160.50">
    <property type="entry name" value="membrane protein fhac: a member of the omp85/tpsb transporter family"/>
    <property type="match status" value="1"/>
</dbReference>
<dbReference type="InterPro" id="IPR051544">
    <property type="entry name" value="TPS_OM_transporter"/>
</dbReference>
<evidence type="ECO:0000259" key="5">
    <source>
        <dbReference type="Pfam" id="PF03865"/>
    </source>
</evidence>
<evidence type="ECO:0000256" key="2">
    <source>
        <dbReference type="ARBA" id="ARBA00022692"/>
    </source>
</evidence>
<proteinExistence type="predicted"/>
<feature type="domain" description="Haemolysin activator HlyB C-terminal" evidence="5">
    <location>
        <begin position="207"/>
        <end position="523"/>
    </location>
</feature>
<name>A0ABV0D0U6_9SPHN</name>
<reference evidence="7 8" key="1">
    <citation type="submission" date="2024-05" db="EMBL/GenBank/DDBJ databases">
        <authorList>
            <person name="Park S."/>
        </authorList>
    </citation>
    <scope>NUCLEOTIDE SEQUENCE [LARGE SCALE GENOMIC DNA]</scope>
    <source>
        <strain evidence="7 8">DGU5</strain>
    </source>
</reference>
<dbReference type="InterPro" id="IPR036709">
    <property type="entry name" value="Autotransporte_beta_dom_sf"/>
</dbReference>
<organism evidence="7 8">
    <name type="scientific">Aurantiacibacter flavus</name>
    <dbReference type="NCBI Taxonomy" id="3145232"/>
    <lineage>
        <taxon>Bacteria</taxon>
        <taxon>Pseudomonadati</taxon>
        <taxon>Pseudomonadota</taxon>
        <taxon>Alphaproteobacteria</taxon>
        <taxon>Sphingomonadales</taxon>
        <taxon>Erythrobacteraceae</taxon>
        <taxon>Aurantiacibacter</taxon>
    </lineage>
</organism>
<keyword evidence="1" id="KW-0472">Membrane</keyword>
<dbReference type="Proteomes" id="UP001484535">
    <property type="component" value="Unassembled WGS sequence"/>
</dbReference>
<evidence type="ECO:0000256" key="4">
    <source>
        <dbReference type="SAM" id="SignalP"/>
    </source>
</evidence>
<protein>
    <submittedName>
        <fullName evidence="7">ShlB/FhaC/HecB family hemolysin secretion/activation protein</fullName>
    </submittedName>
</protein>
<evidence type="ECO:0000313" key="7">
    <source>
        <dbReference type="EMBL" id="MEN7538759.1"/>
    </source>
</evidence>
<keyword evidence="8" id="KW-1185">Reference proteome</keyword>
<gene>
    <name evidence="7" type="ORF">ABDJ38_16420</name>
</gene>
<accession>A0ABV0D0U6</accession>
<comment type="caution">
    <text evidence="7">The sequence shown here is derived from an EMBL/GenBank/DDBJ whole genome shotgun (WGS) entry which is preliminary data.</text>
</comment>
<dbReference type="InterPro" id="IPR013686">
    <property type="entry name" value="Polypept-transport_assoc_ShlB"/>
</dbReference>
<keyword evidence="1" id="KW-1134">Transmembrane beta strand</keyword>
<dbReference type="InterPro" id="IPR005565">
    <property type="entry name" value="Hemolysn_activator_HlyB_C"/>
</dbReference>
<feature type="domain" description="Polypeptide-transport-associated ShlB-type" evidence="6">
    <location>
        <begin position="62"/>
        <end position="136"/>
    </location>
</feature>
<evidence type="ECO:0000259" key="6">
    <source>
        <dbReference type="Pfam" id="PF08479"/>
    </source>
</evidence>
<feature type="chain" id="PRO_5045374246" evidence="4">
    <location>
        <begin position="21"/>
        <end position="561"/>
    </location>
</feature>
<dbReference type="PANTHER" id="PTHR34597">
    <property type="entry name" value="SLR1661 PROTEIN"/>
    <property type="match status" value="1"/>
</dbReference>
<sequence length="561" mass="58799">MLFRKELLLGVALVASPAFAQSASQVVPDSYAPVAQQPGGPVVIPQDMPSQVPEGAEDLVVTLNGVRIEGAGVDPALVAALEAKLLGKPVKVAAIFAAAHELERAFSASGEALTRVVVPAQDLADGATLRLVVVQGRIEAVDTEALPRAVKGNVAAYLQSLVGKPGVKISQIERKLLLASDLPGFTMRSTLIPGSKPGMSILAVEGDYRPLGALVGFNNLQSDGLGREAVSLGFDLNGIAGLGETIYLRASGDPSGDYFDKRPRNRVLAAGVVAPLGNDGLSLNIEGIDARTAGNVPINRPRFASHFRRLSTRLSYPFILSRTTRLTGSIAFDVAEENINLIEPSQIGVSRDRLRVARLGGDFATAFASGGRMTAAMELSQGLNIPGARSAADATPTLPLSRAGADADFTALSISAGLDWPFAEHLSGRLSASAQTSFGYALVNSESFGIAHGDAISTLSQGTLQGDTGYAVRGELQAPFSYTTQNLFVAPYVFGANGRVLLKQSSALERRDTTAWAYGAGVRLAGNHTVRWGLNAEYGAAEVDGIRGAPERFSLSFQLSY</sequence>
<evidence type="ECO:0000256" key="1">
    <source>
        <dbReference type="ARBA" id="ARBA00022452"/>
    </source>
</evidence>
<dbReference type="Pfam" id="PF03865">
    <property type="entry name" value="ShlB"/>
    <property type="match status" value="1"/>
</dbReference>
<evidence type="ECO:0000256" key="3">
    <source>
        <dbReference type="ARBA" id="ARBA00023237"/>
    </source>
</evidence>
<evidence type="ECO:0000313" key="8">
    <source>
        <dbReference type="Proteomes" id="UP001484535"/>
    </source>
</evidence>
<dbReference type="RefSeq" id="WP_346786222.1">
    <property type="nucleotide sequence ID" value="NZ_JBDLBR010000009.1"/>
</dbReference>
<keyword evidence="3" id="KW-0998">Cell outer membrane</keyword>
<dbReference type="Pfam" id="PF08479">
    <property type="entry name" value="POTRA_2"/>
    <property type="match status" value="1"/>
</dbReference>
<dbReference type="EMBL" id="JBDLBR010000009">
    <property type="protein sequence ID" value="MEN7538759.1"/>
    <property type="molecule type" value="Genomic_DNA"/>
</dbReference>
<feature type="signal peptide" evidence="4">
    <location>
        <begin position="1"/>
        <end position="20"/>
    </location>
</feature>
<dbReference type="SUPFAM" id="SSF103515">
    <property type="entry name" value="Autotransporter"/>
    <property type="match status" value="1"/>
</dbReference>
<keyword evidence="2" id="KW-0812">Transmembrane</keyword>
<dbReference type="PANTHER" id="PTHR34597:SF3">
    <property type="entry name" value="OUTER MEMBRANE TRANSPORTER CDIB"/>
    <property type="match status" value="1"/>
</dbReference>